<evidence type="ECO:0000313" key="3">
    <source>
        <dbReference type="Proteomes" id="UP001221519"/>
    </source>
</evidence>
<dbReference type="SMART" id="SM01058">
    <property type="entry name" value="CarD_TRCF"/>
    <property type="match status" value="1"/>
</dbReference>
<dbReference type="EMBL" id="CP118108">
    <property type="protein sequence ID" value="WDI02885.1"/>
    <property type="molecule type" value="Genomic_DNA"/>
</dbReference>
<evidence type="ECO:0000259" key="1">
    <source>
        <dbReference type="SMART" id="SM01058"/>
    </source>
</evidence>
<feature type="domain" description="CarD-like/TRCF RNAP-interacting" evidence="1">
    <location>
        <begin position="1"/>
        <end position="111"/>
    </location>
</feature>
<name>A0ABY7XAS5_9BACL</name>
<protein>
    <submittedName>
        <fullName evidence="2">CarD family transcriptional regulator</fullName>
    </submittedName>
</protein>
<dbReference type="Pfam" id="PF02559">
    <property type="entry name" value="CarD_TRCF_RID"/>
    <property type="match status" value="1"/>
</dbReference>
<dbReference type="InterPro" id="IPR042215">
    <property type="entry name" value="CarD-like_C"/>
</dbReference>
<dbReference type="Proteomes" id="UP001221519">
    <property type="component" value="Chromosome"/>
</dbReference>
<dbReference type="InterPro" id="IPR003711">
    <property type="entry name" value="CarD-like/TRCF_RID"/>
</dbReference>
<evidence type="ECO:0000313" key="2">
    <source>
        <dbReference type="EMBL" id="WDI02885.1"/>
    </source>
</evidence>
<dbReference type="InterPro" id="IPR036101">
    <property type="entry name" value="CarD-like/TRCF_RID_sf"/>
</dbReference>
<dbReference type="Gene3D" id="2.40.10.170">
    <property type="match status" value="1"/>
</dbReference>
<reference evidence="2 3" key="1">
    <citation type="submission" date="2023-02" db="EMBL/GenBank/DDBJ databases">
        <title>Pathogen: clinical or host-associated sample.</title>
        <authorList>
            <person name="Hergert J."/>
            <person name="Casey R."/>
            <person name="Wagner J."/>
            <person name="Young E.L."/>
            <person name="Oakeson K.F."/>
        </authorList>
    </citation>
    <scope>NUCLEOTIDE SEQUENCE [LARGE SCALE GENOMIC DNA]</scope>
    <source>
        <strain evidence="2 3">2022CK-00829</strain>
    </source>
</reference>
<accession>A0ABY7XAS5</accession>
<sequence>MYHVDDYVIYGNNGVCQIQSIGALPILDQDKQYYTLTPLFSTETIYTPTDTTIFMRPVMAQEEAHQLLNEVYVFIEDIAEQCTSISIDDHYEDYIKSSGSKDLVYLIKVIHAKRFLAIQSGKKTISLRDQQFLKEAEKLLYGEIAIVTGSSKDGVKHKVDSRLEEKMTAYLEEHELGS</sequence>
<keyword evidence="3" id="KW-1185">Reference proteome</keyword>
<gene>
    <name evidence="2" type="ORF">PUW25_02530</name>
</gene>
<dbReference type="SUPFAM" id="SSF141259">
    <property type="entry name" value="CarD-like"/>
    <property type="match status" value="1"/>
</dbReference>
<proteinExistence type="predicted"/>
<organism evidence="2 3">
    <name type="scientific">Paenibacillus urinalis</name>
    <dbReference type="NCBI Taxonomy" id="521520"/>
    <lineage>
        <taxon>Bacteria</taxon>
        <taxon>Bacillati</taxon>
        <taxon>Bacillota</taxon>
        <taxon>Bacilli</taxon>
        <taxon>Bacillales</taxon>
        <taxon>Paenibacillaceae</taxon>
        <taxon>Paenibacillus</taxon>
    </lineage>
</organism>
<dbReference type="RefSeq" id="WP_047911514.1">
    <property type="nucleotide sequence ID" value="NZ_CP118106.1"/>
</dbReference>
<dbReference type="Gene3D" id="1.20.58.1290">
    <property type="entry name" value="CarD-like, C-terminal domain"/>
    <property type="match status" value="1"/>
</dbReference>